<dbReference type="AlphaFoldDB" id="A0A2X0QWA6"/>
<evidence type="ECO:0000313" key="1">
    <source>
        <dbReference type="EMBL" id="SPS06523.1"/>
    </source>
</evidence>
<evidence type="ECO:0008006" key="2">
    <source>
        <dbReference type="Google" id="ProtNLM"/>
    </source>
</evidence>
<name>A0A2X0QWA6_9PROT</name>
<organism evidence="1">
    <name type="scientific">Candidatus Nitrotoga fabula</name>
    <dbReference type="NCBI Taxonomy" id="2182327"/>
    <lineage>
        <taxon>Bacteria</taxon>
        <taxon>Pseudomonadati</taxon>
        <taxon>Pseudomonadota</taxon>
        <taxon>Betaproteobacteria</taxon>
        <taxon>Nitrosomonadales</taxon>
        <taxon>Gallionellaceae</taxon>
        <taxon>Candidatus Nitrotoga</taxon>
    </lineage>
</organism>
<dbReference type="InterPro" id="IPR007423">
    <property type="entry name" value="Sel_put"/>
</dbReference>
<accession>A0A2X0QWA6</accession>
<dbReference type="Pfam" id="PF04328">
    <property type="entry name" value="Sel_put"/>
    <property type="match status" value="1"/>
</dbReference>
<proteinExistence type="predicted"/>
<dbReference type="EMBL" id="LS423452">
    <property type="protein sequence ID" value="SPS06523.1"/>
    <property type="molecule type" value="Genomic_DNA"/>
</dbReference>
<gene>
    <name evidence="1" type="ORF">NITFAB_2116</name>
</gene>
<reference evidence="1" key="1">
    <citation type="submission" date="2018-05" db="EMBL/GenBank/DDBJ databases">
        <authorList>
            <person name="Lanie J.A."/>
            <person name="Ng W.-L."/>
            <person name="Kazmierczak K.M."/>
            <person name="Andrzejewski T.M."/>
            <person name="Davidsen T.M."/>
            <person name="Wayne K.J."/>
            <person name="Tettelin H."/>
            <person name="Glass J.I."/>
            <person name="Rusch D."/>
            <person name="Podicherti R."/>
            <person name="Tsui H.-C.T."/>
            <person name="Winkler M.E."/>
        </authorList>
    </citation>
    <scope>NUCLEOTIDE SEQUENCE</scope>
    <source>
        <strain evidence="1">KNB</strain>
    </source>
</reference>
<sequence length="106" mass="11733">MSNSVVEENAQEATPAAGAGCQSIWAAGKDMARQAGPDAVVHEAVCKPQSFWQRAWSIIRELSGDDAYERYLAHHSACHPGSMPLARKDFFRNQQQKKWGGIQRCC</sequence>
<protein>
    <recommendedName>
        <fullName evidence="2">YbdD/YjiX family protein</fullName>
    </recommendedName>
</protein>